<evidence type="ECO:0000313" key="4">
    <source>
        <dbReference type="Proteomes" id="UP000604241"/>
    </source>
</evidence>
<dbReference type="Gene3D" id="1.10.260.40">
    <property type="entry name" value="lambda repressor-like DNA-binding domains"/>
    <property type="match status" value="1"/>
</dbReference>
<proteinExistence type="predicted"/>
<name>A0ABR8QHV2_9CELL</name>
<evidence type="ECO:0000259" key="2">
    <source>
        <dbReference type="PROSITE" id="PS50943"/>
    </source>
</evidence>
<dbReference type="SUPFAM" id="SSF51182">
    <property type="entry name" value="RmlC-like cupins"/>
    <property type="match status" value="1"/>
</dbReference>
<dbReference type="InterPro" id="IPR001387">
    <property type="entry name" value="Cro/C1-type_HTH"/>
</dbReference>
<dbReference type="Gene3D" id="2.60.120.10">
    <property type="entry name" value="Jelly Rolls"/>
    <property type="match status" value="1"/>
</dbReference>
<protein>
    <submittedName>
        <fullName evidence="3">Helix-turn-helix domain-containing protein</fullName>
    </submittedName>
</protein>
<keyword evidence="4" id="KW-1185">Reference proteome</keyword>
<dbReference type="EMBL" id="JACSQV010000019">
    <property type="protein sequence ID" value="MBD7920007.1"/>
    <property type="molecule type" value="Genomic_DNA"/>
</dbReference>
<dbReference type="InterPro" id="IPR013096">
    <property type="entry name" value="Cupin_2"/>
</dbReference>
<dbReference type="PANTHER" id="PTHR46797">
    <property type="entry name" value="HTH-TYPE TRANSCRIPTIONAL REGULATOR"/>
    <property type="match status" value="1"/>
</dbReference>
<dbReference type="InterPro" id="IPR050807">
    <property type="entry name" value="TransReg_Diox_bact_type"/>
</dbReference>
<sequence>MTSRPSVGFDRVNFLLHVRTGTRRIDVSTAPDAGSLLASFDAEQLGARLRALREDRGLTLREVGSRLGISASAVSQIERGVLRPSVNRLFELVTAVDATLVDVFGGTSGTPDVELSTPVPDGYVVRRAVEVESVTLEGGVVYRRLSPGVSHDVDFFESTYPPHTVAGRQHELVTHVGYEIGTVVRGELTIDFADERVVLRTGDTISYACTTPHRLSNRSDGTTVATWLIVHPGASA</sequence>
<reference evidence="3 4" key="1">
    <citation type="submission" date="2020-08" db="EMBL/GenBank/DDBJ databases">
        <title>A Genomic Blueprint of the Chicken Gut Microbiome.</title>
        <authorList>
            <person name="Gilroy R."/>
            <person name="Ravi A."/>
            <person name="Getino M."/>
            <person name="Pursley I."/>
            <person name="Horton D.L."/>
            <person name="Alikhan N.-F."/>
            <person name="Baker D."/>
            <person name="Gharbi K."/>
            <person name="Hall N."/>
            <person name="Watson M."/>
            <person name="Adriaenssens E.M."/>
            <person name="Foster-Nyarko E."/>
            <person name="Jarju S."/>
            <person name="Secka A."/>
            <person name="Antonio M."/>
            <person name="Oren A."/>
            <person name="Chaudhuri R."/>
            <person name="La Ragione R.M."/>
            <person name="Hildebrand F."/>
            <person name="Pallen M.J."/>
        </authorList>
    </citation>
    <scope>NUCLEOTIDE SEQUENCE [LARGE SCALE GENOMIC DNA]</scope>
    <source>
        <strain evidence="3 4">Sa3CUA2</strain>
    </source>
</reference>
<dbReference type="PANTHER" id="PTHR46797:SF1">
    <property type="entry name" value="METHYLPHOSPHONATE SYNTHASE"/>
    <property type="match status" value="1"/>
</dbReference>
<dbReference type="Pfam" id="PF07883">
    <property type="entry name" value="Cupin_2"/>
    <property type="match status" value="1"/>
</dbReference>
<dbReference type="CDD" id="cd00093">
    <property type="entry name" value="HTH_XRE"/>
    <property type="match status" value="1"/>
</dbReference>
<dbReference type="CDD" id="cd02209">
    <property type="entry name" value="cupin_XRE_C"/>
    <property type="match status" value="1"/>
</dbReference>
<gene>
    <name evidence="3" type="ORF">H9657_17180</name>
</gene>
<dbReference type="Pfam" id="PF13560">
    <property type="entry name" value="HTH_31"/>
    <property type="match status" value="1"/>
</dbReference>
<evidence type="ECO:0000256" key="1">
    <source>
        <dbReference type="ARBA" id="ARBA00023125"/>
    </source>
</evidence>
<dbReference type="InterPro" id="IPR011051">
    <property type="entry name" value="RmlC_Cupin_sf"/>
</dbReference>
<evidence type="ECO:0000313" key="3">
    <source>
        <dbReference type="EMBL" id="MBD7920007.1"/>
    </source>
</evidence>
<dbReference type="SMART" id="SM00530">
    <property type="entry name" value="HTH_XRE"/>
    <property type="match status" value="1"/>
</dbReference>
<organism evidence="3 4">
    <name type="scientific">Cellulomonas avistercoris</name>
    <dbReference type="NCBI Taxonomy" id="2762242"/>
    <lineage>
        <taxon>Bacteria</taxon>
        <taxon>Bacillati</taxon>
        <taxon>Actinomycetota</taxon>
        <taxon>Actinomycetes</taxon>
        <taxon>Micrococcales</taxon>
        <taxon>Cellulomonadaceae</taxon>
        <taxon>Cellulomonas</taxon>
    </lineage>
</organism>
<feature type="domain" description="HTH cro/C1-type" evidence="2">
    <location>
        <begin position="49"/>
        <end position="103"/>
    </location>
</feature>
<dbReference type="Proteomes" id="UP000604241">
    <property type="component" value="Unassembled WGS sequence"/>
</dbReference>
<comment type="caution">
    <text evidence="3">The sequence shown here is derived from an EMBL/GenBank/DDBJ whole genome shotgun (WGS) entry which is preliminary data.</text>
</comment>
<dbReference type="SUPFAM" id="SSF47413">
    <property type="entry name" value="lambda repressor-like DNA-binding domains"/>
    <property type="match status" value="1"/>
</dbReference>
<accession>A0ABR8QHV2</accession>
<dbReference type="InterPro" id="IPR014710">
    <property type="entry name" value="RmlC-like_jellyroll"/>
</dbReference>
<dbReference type="PROSITE" id="PS50943">
    <property type="entry name" value="HTH_CROC1"/>
    <property type="match status" value="1"/>
</dbReference>
<dbReference type="InterPro" id="IPR010982">
    <property type="entry name" value="Lambda_DNA-bd_dom_sf"/>
</dbReference>
<keyword evidence="1" id="KW-0238">DNA-binding</keyword>